<dbReference type="Proteomes" id="UP000001261">
    <property type="component" value="Unassembled WGS sequence"/>
</dbReference>
<dbReference type="EMBL" id="GG704912">
    <property type="protein sequence ID" value="EAS28525.3"/>
    <property type="molecule type" value="Genomic_DNA"/>
</dbReference>
<sequence length="471" mass="54388">MNDPSEVLVHAHAEPDEMLDHFTLTLELWCKKSGISHQHYKTLQKVLQIPKDISVLRSLPLGLSTLKKKCRAQFFILFIQQAFIPAVPLKMPTLSPAKKQLIQTFLTSNLFFQDPVALLSLLARSPVFHKKIHIDVHQMTLYGILTGHQSFLPILFISGATMLHNQRLACTKSSEIILIVQYTITANSFNKRIHLLRPSLCLNKLLLLKDQETHIIHEDNILVQLDVYLDYIFDRSGSYKLSETNRFFVHTPLQSELEIVAYRRDMLIKMLCPDNTIKRTISIPFLLFIDRFSLYQNMYQNITGFYIISAGLNDFKRRQQNNIYIIALRSHATNFFNVVEALTSSLQAVERGFDIVITGEGTVRVIASCIAYLDDILQQNDNAGIKHSTAIVFCQSCTVSNVERFNMNFNLMKHSQYHYQLLNLWAKIEVKWTVHDEFLGLFKIAHTLLISHILISEGQKEYCQILQRFLF</sequence>
<dbReference type="KEGG" id="cim:CIMG_12959"/>
<dbReference type="VEuPathDB" id="FungiDB:CIMG_12959"/>
<protein>
    <submittedName>
        <fullName evidence="1">Uncharacterized protein</fullName>
    </submittedName>
</protein>
<reference evidence="2" key="1">
    <citation type="journal article" date="2009" name="Genome Res.">
        <title>Comparative genomic analyses of the human fungal pathogens Coccidioides and their relatives.</title>
        <authorList>
            <person name="Sharpton T.J."/>
            <person name="Stajich J.E."/>
            <person name="Rounsley S.D."/>
            <person name="Gardner M.J."/>
            <person name="Wortman J.R."/>
            <person name="Jordar V.S."/>
            <person name="Maiti R."/>
            <person name="Kodira C.D."/>
            <person name="Neafsey D.E."/>
            <person name="Zeng Q."/>
            <person name="Hung C.-Y."/>
            <person name="McMahan C."/>
            <person name="Muszewska A."/>
            <person name="Grynberg M."/>
            <person name="Mandel M.A."/>
            <person name="Kellner E.M."/>
            <person name="Barker B.M."/>
            <person name="Galgiani J.N."/>
            <person name="Orbach M.J."/>
            <person name="Kirkland T.N."/>
            <person name="Cole G.T."/>
            <person name="Henn M.R."/>
            <person name="Birren B.W."/>
            <person name="Taylor J.W."/>
        </authorList>
    </citation>
    <scope>NUCLEOTIDE SEQUENCE [LARGE SCALE GENOMIC DNA]</scope>
    <source>
        <strain evidence="2">RS</strain>
    </source>
</reference>
<evidence type="ECO:0000313" key="2">
    <source>
        <dbReference type="Proteomes" id="UP000001261"/>
    </source>
</evidence>
<gene>
    <name evidence="1" type="ORF">CIMG_12959</name>
</gene>
<dbReference type="STRING" id="246410.J3K310"/>
<keyword evidence="2" id="KW-1185">Reference proteome</keyword>
<name>J3K310_COCIM</name>
<organism evidence="1 2">
    <name type="scientific">Coccidioides immitis (strain RS)</name>
    <name type="common">Valley fever fungus</name>
    <dbReference type="NCBI Taxonomy" id="246410"/>
    <lineage>
        <taxon>Eukaryota</taxon>
        <taxon>Fungi</taxon>
        <taxon>Dikarya</taxon>
        <taxon>Ascomycota</taxon>
        <taxon>Pezizomycotina</taxon>
        <taxon>Eurotiomycetes</taxon>
        <taxon>Eurotiomycetidae</taxon>
        <taxon>Onygenales</taxon>
        <taxon>Onygenaceae</taxon>
        <taxon>Coccidioides</taxon>
    </lineage>
</organism>
<reference evidence="2" key="2">
    <citation type="journal article" date="2010" name="Genome Res.">
        <title>Population genomic sequencing of Coccidioides fungi reveals recent hybridization and transposon control.</title>
        <authorList>
            <person name="Neafsey D.E."/>
            <person name="Barker B.M."/>
            <person name="Sharpton T.J."/>
            <person name="Stajich J.E."/>
            <person name="Park D.J."/>
            <person name="Whiston E."/>
            <person name="Hung C.-Y."/>
            <person name="McMahan C."/>
            <person name="White J."/>
            <person name="Sykes S."/>
            <person name="Heiman D."/>
            <person name="Young S."/>
            <person name="Zeng Q."/>
            <person name="Abouelleil A."/>
            <person name="Aftuck L."/>
            <person name="Bessette D."/>
            <person name="Brown A."/>
            <person name="FitzGerald M."/>
            <person name="Lui A."/>
            <person name="Macdonald J.P."/>
            <person name="Priest M."/>
            <person name="Orbach M.J."/>
            <person name="Galgiani J.N."/>
            <person name="Kirkland T.N."/>
            <person name="Cole G.T."/>
            <person name="Birren B.W."/>
            <person name="Henn M.R."/>
            <person name="Taylor J.W."/>
            <person name="Rounsley S.D."/>
        </authorList>
    </citation>
    <scope>GENOME REANNOTATION</scope>
    <source>
        <strain evidence="2">RS</strain>
    </source>
</reference>
<evidence type="ECO:0000313" key="1">
    <source>
        <dbReference type="EMBL" id="EAS28525.3"/>
    </source>
</evidence>
<dbReference type="OrthoDB" id="4207238at2759"/>
<dbReference type="InParanoid" id="J3K310"/>
<dbReference type="OMA" id="EATEYWH"/>
<proteinExistence type="predicted"/>
<dbReference type="AlphaFoldDB" id="J3K310"/>
<dbReference type="GeneID" id="24164586"/>
<dbReference type="RefSeq" id="XP_001240108.2">
    <property type="nucleotide sequence ID" value="XM_001240107.2"/>
</dbReference>
<accession>J3K310</accession>